<feature type="domain" description="ABC transmembrane type-2" evidence="9">
    <location>
        <begin position="133"/>
        <end position="371"/>
    </location>
</feature>
<keyword evidence="7 8" id="KW-0472">Membrane</keyword>
<dbReference type="PANTHER" id="PTHR30294">
    <property type="entry name" value="MEMBRANE COMPONENT OF ABC TRANSPORTER YHHJ-RELATED"/>
    <property type="match status" value="1"/>
</dbReference>
<evidence type="ECO:0000256" key="5">
    <source>
        <dbReference type="ARBA" id="ARBA00022692"/>
    </source>
</evidence>
<name>A0A2N7PQA9_9BACT</name>
<feature type="transmembrane region" description="Helical" evidence="8">
    <location>
        <begin position="228"/>
        <end position="249"/>
    </location>
</feature>
<dbReference type="InterPro" id="IPR013525">
    <property type="entry name" value="ABC2_TM"/>
</dbReference>
<dbReference type="GO" id="GO:0005886">
    <property type="term" value="C:plasma membrane"/>
    <property type="evidence" value="ECO:0007669"/>
    <property type="project" value="UniProtKB-SubCell"/>
</dbReference>
<feature type="transmembrane region" description="Helical" evidence="8">
    <location>
        <begin position="288"/>
        <end position="307"/>
    </location>
</feature>
<reference evidence="10 11" key="1">
    <citation type="submission" date="2018-01" db="EMBL/GenBank/DDBJ databases">
        <title>Metagenomic assembled genomes from two thermal pools in the Uzon Caldera, Kamchatka, Russia.</title>
        <authorList>
            <person name="Wilkins L."/>
            <person name="Ettinger C."/>
        </authorList>
    </citation>
    <scope>NUCLEOTIDE SEQUENCE [LARGE SCALE GENOMIC DNA]</scope>
    <source>
        <strain evidence="10">ZAV-08</strain>
    </source>
</reference>
<dbReference type="PANTHER" id="PTHR30294:SF29">
    <property type="entry name" value="MULTIDRUG ABC TRANSPORTER PERMEASE YBHS-RELATED"/>
    <property type="match status" value="1"/>
</dbReference>
<dbReference type="InterPro" id="IPR051449">
    <property type="entry name" value="ABC-2_transporter_component"/>
</dbReference>
<organism evidence="10 11">
    <name type="scientific">Thermodesulfobacterium geofontis</name>
    <dbReference type="NCBI Taxonomy" id="1295609"/>
    <lineage>
        <taxon>Bacteria</taxon>
        <taxon>Pseudomonadati</taxon>
        <taxon>Thermodesulfobacteriota</taxon>
        <taxon>Thermodesulfobacteria</taxon>
        <taxon>Thermodesulfobacteriales</taxon>
        <taxon>Thermodesulfobacteriaceae</taxon>
        <taxon>Thermodesulfobacterium</taxon>
    </lineage>
</organism>
<evidence type="ECO:0000256" key="8">
    <source>
        <dbReference type="SAM" id="Phobius"/>
    </source>
</evidence>
<evidence type="ECO:0000256" key="1">
    <source>
        <dbReference type="ARBA" id="ARBA00004651"/>
    </source>
</evidence>
<feature type="transmembrane region" description="Helical" evidence="8">
    <location>
        <begin position="261"/>
        <end position="281"/>
    </location>
</feature>
<comment type="caution">
    <text evidence="10">The sequence shown here is derived from an EMBL/GenBank/DDBJ whole genome shotgun (WGS) entry which is preliminary data.</text>
</comment>
<keyword evidence="6 8" id="KW-1133">Transmembrane helix</keyword>
<evidence type="ECO:0000256" key="3">
    <source>
        <dbReference type="ARBA" id="ARBA00022448"/>
    </source>
</evidence>
<sequence>MLKRLPGIVKKEFFELLGEKLYLIFIGVVPIVVMIILGYGLNLDVKNIPVVFIDYDKSSLSREYIDAFVNSEYFRFYRVSENYNSAEELIKTGKIRAIIVIPPDFSRKIYKGKKTEVQVLIDGTYPSRAEIIKGYVFTINTLFNQKILEKYYSSFKLKKQIDVGMRAWYNPALKSENFIMPGELVVILCFFPALLTCLVVVREKELGSILNFYVSPARPWEIIIGKAIPYLVLSFFSYLILFFITVSIFKTEFKGSFLELSLGTLVYLFSTVGLGILISTFTRTQITAMLITFVGTIIPSYLYSGYLYPVSSMELSGQIISKFVPATYFLGIVRGMYLKGLGLSFYFKEFLSLIIYSSIIYILAILNFRKKVG</sequence>
<evidence type="ECO:0000256" key="4">
    <source>
        <dbReference type="ARBA" id="ARBA00022475"/>
    </source>
</evidence>
<dbReference type="Gene3D" id="3.40.1710.10">
    <property type="entry name" value="abc type-2 transporter like domain"/>
    <property type="match status" value="1"/>
</dbReference>
<feature type="transmembrane region" description="Helical" evidence="8">
    <location>
        <begin position="21"/>
        <end position="41"/>
    </location>
</feature>
<protein>
    <submittedName>
        <fullName evidence="10">ABC transporter permease</fullName>
    </submittedName>
</protein>
<evidence type="ECO:0000256" key="2">
    <source>
        <dbReference type="ARBA" id="ARBA00007783"/>
    </source>
</evidence>
<comment type="subcellular location">
    <subcellularLocation>
        <location evidence="1">Cell membrane</location>
        <topology evidence="1">Multi-pass membrane protein</topology>
    </subcellularLocation>
</comment>
<evidence type="ECO:0000313" key="10">
    <source>
        <dbReference type="EMBL" id="PMP68783.1"/>
    </source>
</evidence>
<dbReference type="Proteomes" id="UP000235460">
    <property type="component" value="Unassembled WGS sequence"/>
</dbReference>
<dbReference type="AlphaFoldDB" id="A0A2N7PQA9"/>
<accession>A0A2N7PQA9</accession>
<keyword evidence="4" id="KW-1003">Cell membrane</keyword>
<dbReference type="EMBL" id="PNIK01000014">
    <property type="protein sequence ID" value="PMP68783.1"/>
    <property type="molecule type" value="Genomic_DNA"/>
</dbReference>
<dbReference type="Pfam" id="PF12698">
    <property type="entry name" value="ABC2_membrane_3"/>
    <property type="match status" value="1"/>
</dbReference>
<comment type="similarity">
    <text evidence="2">Belongs to the ABC-2 integral membrane protein family.</text>
</comment>
<dbReference type="GO" id="GO:0140359">
    <property type="term" value="F:ABC-type transporter activity"/>
    <property type="evidence" value="ECO:0007669"/>
    <property type="project" value="InterPro"/>
</dbReference>
<feature type="transmembrane region" description="Helical" evidence="8">
    <location>
        <begin position="178"/>
        <end position="201"/>
    </location>
</feature>
<evidence type="ECO:0000256" key="6">
    <source>
        <dbReference type="ARBA" id="ARBA00022989"/>
    </source>
</evidence>
<dbReference type="InterPro" id="IPR047817">
    <property type="entry name" value="ABC2_TM_bact-type"/>
</dbReference>
<evidence type="ECO:0000256" key="7">
    <source>
        <dbReference type="ARBA" id="ARBA00023136"/>
    </source>
</evidence>
<evidence type="ECO:0000313" key="11">
    <source>
        <dbReference type="Proteomes" id="UP000235460"/>
    </source>
</evidence>
<gene>
    <name evidence="10" type="ORF">C0190_00960</name>
</gene>
<feature type="transmembrane region" description="Helical" evidence="8">
    <location>
        <begin position="350"/>
        <end position="368"/>
    </location>
</feature>
<proteinExistence type="inferred from homology"/>
<keyword evidence="5 8" id="KW-0812">Transmembrane</keyword>
<dbReference type="PROSITE" id="PS51012">
    <property type="entry name" value="ABC_TM2"/>
    <property type="match status" value="1"/>
</dbReference>
<evidence type="ECO:0000259" key="9">
    <source>
        <dbReference type="PROSITE" id="PS51012"/>
    </source>
</evidence>
<keyword evidence="3" id="KW-0813">Transport</keyword>